<organism evidence="1 2">
    <name type="scientific">Araneus ventricosus</name>
    <name type="common">Orbweaver spider</name>
    <name type="synonym">Epeira ventricosa</name>
    <dbReference type="NCBI Taxonomy" id="182803"/>
    <lineage>
        <taxon>Eukaryota</taxon>
        <taxon>Metazoa</taxon>
        <taxon>Ecdysozoa</taxon>
        <taxon>Arthropoda</taxon>
        <taxon>Chelicerata</taxon>
        <taxon>Arachnida</taxon>
        <taxon>Araneae</taxon>
        <taxon>Araneomorphae</taxon>
        <taxon>Entelegynae</taxon>
        <taxon>Araneoidea</taxon>
        <taxon>Araneidae</taxon>
        <taxon>Araneus</taxon>
    </lineage>
</organism>
<accession>A0A4Y2LUK1</accession>
<dbReference type="EMBL" id="BGPR01006382">
    <property type="protein sequence ID" value="GBN18481.1"/>
    <property type="molecule type" value="Genomic_DNA"/>
</dbReference>
<sequence length="116" mass="12935">MLHGIKSQKRFGFLQQANILASLSVLQPHHFQSFFKLVGWRWGLQVVDIQDVNGVVSKTLEALDILPGHYVNPHRRNWAVKCTACRGIDLVPPGCGTLCWVSVYIPSCSPPIDKLA</sequence>
<keyword evidence="2" id="KW-1185">Reference proteome</keyword>
<protein>
    <submittedName>
        <fullName evidence="1">Uncharacterized protein</fullName>
    </submittedName>
</protein>
<name>A0A4Y2LUK1_ARAVE</name>
<dbReference type="SUPFAM" id="SSF140869">
    <property type="entry name" value="GUN4-like"/>
    <property type="match status" value="1"/>
</dbReference>
<reference evidence="1 2" key="1">
    <citation type="journal article" date="2019" name="Sci. Rep.">
        <title>Orb-weaving spider Araneus ventricosus genome elucidates the spidroin gene catalogue.</title>
        <authorList>
            <person name="Kono N."/>
            <person name="Nakamura H."/>
            <person name="Ohtoshi R."/>
            <person name="Moran D.A.P."/>
            <person name="Shinohara A."/>
            <person name="Yoshida Y."/>
            <person name="Fujiwara M."/>
            <person name="Mori M."/>
            <person name="Tomita M."/>
            <person name="Arakawa K."/>
        </authorList>
    </citation>
    <scope>NUCLEOTIDE SEQUENCE [LARGE SCALE GENOMIC DNA]</scope>
</reference>
<proteinExistence type="predicted"/>
<gene>
    <name evidence="1" type="ORF">AVEN_235810_1</name>
</gene>
<evidence type="ECO:0000313" key="1">
    <source>
        <dbReference type="EMBL" id="GBN18481.1"/>
    </source>
</evidence>
<dbReference type="InterPro" id="IPR037215">
    <property type="entry name" value="GUN4-like_sf"/>
</dbReference>
<dbReference type="AlphaFoldDB" id="A0A4Y2LUK1"/>
<evidence type="ECO:0000313" key="2">
    <source>
        <dbReference type="Proteomes" id="UP000499080"/>
    </source>
</evidence>
<dbReference type="Proteomes" id="UP000499080">
    <property type="component" value="Unassembled WGS sequence"/>
</dbReference>
<comment type="caution">
    <text evidence="1">The sequence shown here is derived from an EMBL/GenBank/DDBJ whole genome shotgun (WGS) entry which is preliminary data.</text>
</comment>